<dbReference type="RefSeq" id="WP_248207973.1">
    <property type="nucleotide sequence ID" value="NZ_JALNMH010000006.1"/>
</dbReference>
<evidence type="ECO:0000313" key="3">
    <source>
        <dbReference type="EMBL" id="MCK7593742.1"/>
    </source>
</evidence>
<dbReference type="EMBL" id="JALNMH010000006">
    <property type="protein sequence ID" value="MCK7593742.1"/>
    <property type="molecule type" value="Genomic_DNA"/>
</dbReference>
<evidence type="ECO:0000313" key="4">
    <source>
        <dbReference type="Proteomes" id="UP001431449"/>
    </source>
</evidence>
<evidence type="ECO:0000259" key="2">
    <source>
        <dbReference type="PROSITE" id="PS51186"/>
    </source>
</evidence>
<dbReference type="Gene3D" id="3.40.630.30">
    <property type="match status" value="1"/>
</dbReference>
<dbReference type="PANTHER" id="PTHR13947">
    <property type="entry name" value="GNAT FAMILY N-ACETYLTRANSFERASE"/>
    <property type="match status" value="1"/>
</dbReference>
<proteinExistence type="predicted"/>
<gene>
    <name evidence="3" type="primary">arsN2</name>
    <name evidence="3" type="ORF">M0G41_08675</name>
</gene>
<name>A0ABT0GIA4_9GAMM</name>
<feature type="domain" description="N-acetyltransferase" evidence="2">
    <location>
        <begin position="1"/>
        <end position="129"/>
    </location>
</feature>
<dbReference type="Proteomes" id="UP001431449">
    <property type="component" value="Unassembled WGS sequence"/>
</dbReference>
<dbReference type="CDD" id="cd04301">
    <property type="entry name" value="NAT_SF"/>
    <property type="match status" value="1"/>
</dbReference>
<keyword evidence="4" id="KW-1185">Reference proteome</keyword>
<reference evidence="3" key="1">
    <citation type="submission" date="2022-04" db="EMBL/GenBank/DDBJ databases">
        <title>Lysobacter sp. CAU 1642 isolated from sea sand.</title>
        <authorList>
            <person name="Kim W."/>
        </authorList>
    </citation>
    <scope>NUCLEOTIDE SEQUENCE</scope>
    <source>
        <strain evidence="3">CAU 1642</strain>
    </source>
</reference>
<dbReference type="PROSITE" id="PS51186">
    <property type="entry name" value="GNAT"/>
    <property type="match status" value="1"/>
</dbReference>
<dbReference type="PANTHER" id="PTHR13947:SF37">
    <property type="entry name" value="LD18367P"/>
    <property type="match status" value="1"/>
</dbReference>
<evidence type="ECO:0000256" key="1">
    <source>
        <dbReference type="ARBA" id="ARBA00022679"/>
    </source>
</evidence>
<dbReference type="InterPro" id="IPR016181">
    <property type="entry name" value="Acyl_CoA_acyltransferase"/>
</dbReference>
<protein>
    <submittedName>
        <fullName evidence="3">Arsenic resistance N-acetyltransferase ArsN2</fullName>
    </submittedName>
</protein>
<keyword evidence="1" id="KW-0808">Transferase</keyword>
<dbReference type="InterPro" id="IPR050769">
    <property type="entry name" value="NAT_camello-type"/>
</dbReference>
<accession>A0ABT0GIA4</accession>
<dbReference type="InterPro" id="IPR000182">
    <property type="entry name" value="GNAT_dom"/>
</dbReference>
<dbReference type="Pfam" id="PF13508">
    <property type="entry name" value="Acetyltransf_7"/>
    <property type="match status" value="1"/>
</dbReference>
<dbReference type="SUPFAM" id="SSF55729">
    <property type="entry name" value="Acyl-CoA N-acyltransferases (Nat)"/>
    <property type="match status" value="1"/>
</dbReference>
<sequence length="129" mass="13757">MLDLLQRAGLPTADLGEGGVDFLVADQDGRALGVIGLQRFEGVGLLRSLVVDGDHRGRRLGVALVAELEARARAAGTLDLVLLTETAEAFFGRRGYARIERAAAPAVLQQTAEFRALCPASAVCMRKRL</sequence>
<dbReference type="NCBIfam" id="NF040501">
    <property type="entry name" value="resist_ArsN2"/>
    <property type="match status" value="1"/>
</dbReference>
<organism evidence="3 4">
    <name type="scientific">Pseudomarimonas salicorniae</name>
    <dbReference type="NCBI Taxonomy" id="2933270"/>
    <lineage>
        <taxon>Bacteria</taxon>
        <taxon>Pseudomonadati</taxon>
        <taxon>Pseudomonadota</taxon>
        <taxon>Gammaproteobacteria</taxon>
        <taxon>Lysobacterales</taxon>
        <taxon>Lysobacteraceae</taxon>
        <taxon>Pseudomarimonas</taxon>
    </lineage>
</organism>
<comment type="caution">
    <text evidence="3">The sequence shown here is derived from an EMBL/GenBank/DDBJ whole genome shotgun (WGS) entry which is preliminary data.</text>
</comment>